<dbReference type="OrthoDB" id="3994232at2759"/>
<dbReference type="PROSITE" id="PS50048">
    <property type="entry name" value="ZN2_CY6_FUNGAL_2"/>
    <property type="match status" value="1"/>
</dbReference>
<comment type="caution">
    <text evidence="5">The sequence shown here is derived from an EMBL/GenBank/DDBJ whole genome shotgun (WGS) entry which is preliminary data.</text>
</comment>
<dbReference type="InterPro" id="IPR036864">
    <property type="entry name" value="Zn2-C6_fun-type_DNA-bd_sf"/>
</dbReference>
<protein>
    <submittedName>
        <fullName evidence="5">WGS project CCBQ000000000 data, contig 00098</fullName>
    </submittedName>
</protein>
<comment type="subcellular location">
    <subcellularLocation>
        <location evidence="1">Nucleus</location>
    </subcellularLocation>
</comment>
<dbReference type="GO" id="GO:0045944">
    <property type="term" value="P:positive regulation of transcription by RNA polymerase II"/>
    <property type="evidence" value="ECO:0007669"/>
    <property type="project" value="TreeGrafter"/>
</dbReference>
<dbReference type="InterPro" id="IPR001138">
    <property type="entry name" value="Zn2Cys6_DnaBD"/>
</dbReference>
<keyword evidence="2" id="KW-0539">Nucleus</keyword>
<dbReference type="GO" id="GO:0000976">
    <property type="term" value="F:transcription cis-regulatory region binding"/>
    <property type="evidence" value="ECO:0007669"/>
    <property type="project" value="TreeGrafter"/>
</dbReference>
<feature type="compositionally biased region" description="Basic and acidic residues" evidence="3">
    <location>
        <begin position="1"/>
        <end position="11"/>
    </location>
</feature>
<feature type="compositionally biased region" description="Low complexity" evidence="3">
    <location>
        <begin position="207"/>
        <end position="217"/>
    </location>
</feature>
<name>A0A0A8L2Z8_9SACH</name>
<dbReference type="PROSITE" id="PS00463">
    <property type="entry name" value="ZN2_CY6_FUNGAL_1"/>
    <property type="match status" value="1"/>
</dbReference>
<feature type="region of interest" description="Disordered" evidence="3">
    <location>
        <begin position="188"/>
        <end position="220"/>
    </location>
</feature>
<evidence type="ECO:0000313" key="6">
    <source>
        <dbReference type="Proteomes" id="UP000031516"/>
    </source>
</evidence>
<feature type="compositionally biased region" description="Low complexity" evidence="3">
    <location>
        <begin position="311"/>
        <end position="330"/>
    </location>
</feature>
<dbReference type="GO" id="GO:0008270">
    <property type="term" value="F:zinc ion binding"/>
    <property type="evidence" value="ECO:0007669"/>
    <property type="project" value="InterPro"/>
</dbReference>
<feature type="region of interest" description="Disordered" evidence="3">
    <location>
        <begin position="452"/>
        <end position="475"/>
    </location>
</feature>
<organism evidence="5 6">
    <name type="scientific">Kluyveromyces dobzhanskii CBS 2104</name>
    <dbReference type="NCBI Taxonomy" id="1427455"/>
    <lineage>
        <taxon>Eukaryota</taxon>
        <taxon>Fungi</taxon>
        <taxon>Dikarya</taxon>
        <taxon>Ascomycota</taxon>
        <taxon>Saccharomycotina</taxon>
        <taxon>Saccharomycetes</taxon>
        <taxon>Saccharomycetales</taxon>
        <taxon>Saccharomycetaceae</taxon>
        <taxon>Kluyveromyces</taxon>
    </lineage>
</organism>
<dbReference type="PANTHER" id="PTHR37534">
    <property type="entry name" value="TRANSCRIPTIONAL ACTIVATOR PROTEIN UGA3"/>
    <property type="match status" value="1"/>
</dbReference>
<feature type="region of interest" description="Disordered" evidence="3">
    <location>
        <begin position="282"/>
        <end position="330"/>
    </location>
</feature>
<dbReference type="Pfam" id="PF11951">
    <property type="entry name" value="Fungal_trans_2"/>
    <property type="match status" value="1"/>
</dbReference>
<gene>
    <name evidence="5" type="ORF">KLDO_g1720</name>
</gene>
<reference evidence="5 6" key="1">
    <citation type="submission" date="2014-03" db="EMBL/GenBank/DDBJ databases">
        <title>The genome of Kluyveromyces dobzhanskii.</title>
        <authorList>
            <person name="Nystedt B."/>
            <person name="Astrom S."/>
        </authorList>
    </citation>
    <scope>NUCLEOTIDE SEQUENCE [LARGE SCALE GENOMIC DNA]</scope>
    <source>
        <strain evidence="5 6">CBS 2104</strain>
    </source>
</reference>
<dbReference type="Pfam" id="PF00172">
    <property type="entry name" value="Zn_clus"/>
    <property type="match status" value="1"/>
</dbReference>
<dbReference type="SUPFAM" id="SSF57701">
    <property type="entry name" value="Zn2/Cys6 DNA-binding domain"/>
    <property type="match status" value="1"/>
</dbReference>
<dbReference type="Proteomes" id="UP000031516">
    <property type="component" value="Unassembled WGS sequence"/>
</dbReference>
<dbReference type="CDD" id="cd00067">
    <property type="entry name" value="GAL4"/>
    <property type="match status" value="1"/>
</dbReference>
<proteinExistence type="predicted"/>
<keyword evidence="6" id="KW-1185">Reference proteome</keyword>
<dbReference type="GO" id="GO:0005634">
    <property type="term" value="C:nucleus"/>
    <property type="evidence" value="ECO:0007669"/>
    <property type="project" value="UniProtKB-SubCell"/>
</dbReference>
<feature type="region of interest" description="Disordered" evidence="3">
    <location>
        <begin position="1"/>
        <end position="57"/>
    </location>
</feature>
<evidence type="ECO:0000313" key="5">
    <source>
        <dbReference type="EMBL" id="CDO93423.1"/>
    </source>
</evidence>
<dbReference type="InterPro" id="IPR021858">
    <property type="entry name" value="Fun_TF"/>
</dbReference>
<dbReference type="PANTHER" id="PTHR37534:SF49">
    <property type="entry name" value="LYSINE BIOSYNTHESIS REGULATORY PROTEIN LYS14"/>
    <property type="match status" value="1"/>
</dbReference>
<sequence>MVGDTDMKQQRGGDAFSVPRPNSGSGQVRGGNHSYNVNGAGGSSSSEELAFTKKRKSTYSRKGCFQCKKAHTKCDERKPKCSRCEKRSIDCTYQNQFVFQKNEFSGGSGRGVNNGCENDGNRHFRSHSGVPIMGAGSGNNGQMAALQSSTNADGSGSVVGLAVSPAGLGLPAGFQFLNGSMSMHAAGNARGPVPVPGSGSGSGSGSGPVPNSTVPSPLVGSGLGLSRATVPQGPLAYAQVQGPIPTAVPYQRSPSNAGAGIRTLPPLAVDSTQNVNPHITQQDDSISQLDSEPKVSIKQEQNSAAASIHRQQQQQQQQQQHPFQQFQQPDNQAQLQKVSHNSTALNHVYPMGQTVVPSAGAAINQDASHSGYPHKNKFSTEVQNNYTTDMGFDQGKLYQSVKQSLENNIRKRTADNITKLDDYPANNIASGSNYSSSTYNNTPTDINTQFNFGQTQTGSGGTSAETNTTRAGPDTDGDNFGADLVNIRDYIYISPTDWNFLNLLRFDQDVTRNSTPELEQDSQTNLFGLCWRDATSSEIYSVFSAYDPIQLLYATENPSAATTIPLDDPKLLNFIWTVARSTLLGGNLVLFPFENHFDPLLNNFIAMGKKYPLMKDVLIYVVALFMKDTYYNSNLKYFAHIWDRYVRMPTLKRCLDQFLIRKSNDYCDNISLTFTVTILFAANSSTRSSEWRTHLRGVHDLFLRVEKLKPVETDLESTEQIAHDCYLFVKDWFCHAEVLAWITSDKGGCFDNQEDLEDLLANASYSKFNLLNSRMDLIRGYTTDYYPVFTKLSSFLLHLKRQGRQYSGTNMLKFFYTESDPATLKHFKDFGVSTLNHLEKIRTDDEYIDKATAGLTDVRLRLSMKNCTRMYHNALKLYLEIFFIGIPLAELNLQVKLEKMLECLFSIPFQNSCSIACHWPIYLGAVVSLMIKDDNMYSHFTSVLVSFVSNGMNVASNSLERLAHISKVLSYNDYSTLVNPSHDYIVY</sequence>
<feature type="domain" description="Zn(2)-C6 fungal-type" evidence="4">
    <location>
        <begin position="63"/>
        <end position="93"/>
    </location>
</feature>
<evidence type="ECO:0000256" key="1">
    <source>
        <dbReference type="ARBA" id="ARBA00004123"/>
    </source>
</evidence>
<accession>A0A0A8L2Z8</accession>
<evidence type="ECO:0000256" key="3">
    <source>
        <dbReference type="SAM" id="MobiDB-lite"/>
    </source>
</evidence>
<dbReference type="GO" id="GO:0000981">
    <property type="term" value="F:DNA-binding transcription factor activity, RNA polymerase II-specific"/>
    <property type="evidence" value="ECO:0007669"/>
    <property type="project" value="InterPro"/>
</dbReference>
<dbReference type="Gene3D" id="4.10.240.10">
    <property type="entry name" value="Zn(2)-C6 fungal-type DNA-binding domain"/>
    <property type="match status" value="1"/>
</dbReference>
<evidence type="ECO:0000256" key="2">
    <source>
        <dbReference type="ARBA" id="ARBA00023242"/>
    </source>
</evidence>
<dbReference type="AlphaFoldDB" id="A0A0A8L2Z8"/>
<evidence type="ECO:0000259" key="4">
    <source>
        <dbReference type="PROSITE" id="PS50048"/>
    </source>
</evidence>
<dbReference type="SMART" id="SM00066">
    <property type="entry name" value="GAL4"/>
    <property type="match status" value="1"/>
</dbReference>
<dbReference type="EMBL" id="CCBQ010000025">
    <property type="protein sequence ID" value="CDO93423.1"/>
    <property type="molecule type" value="Genomic_DNA"/>
</dbReference>